<reference evidence="3 4" key="1">
    <citation type="journal article" date="2017" name="Nat. Commun.">
        <title>Genome assembly with in vitro proximity ligation data and whole-genome triplication in lettuce.</title>
        <authorList>
            <person name="Reyes-Chin-Wo S."/>
            <person name="Wang Z."/>
            <person name="Yang X."/>
            <person name="Kozik A."/>
            <person name="Arikit S."/>
            <person name="Song C."/>
            <person name="Xia L."/>
            <person name="Froenicke L."/>
            <person name="Lavelle D.O."/>
            <person name="Truco M.J."/>
            <person name="Xia R."/>
            <person name="Zhu S."/>
            <person name="Xu C."/>
            <person name="Xu H."/>
            <person name="Xu X."/>
            <person name="Cox K."/>
            <person name="Korf I."/>
            <person name="Meyers B.C."/>
            <person name="Michelmore R.W."/>
        </authorList>
    </citation>
    <scope>NUCLEOTIDE SEQUENCE [LARGE SCALE GENOMIC DNA]</scope>
    <source>
        <strain evidence="4">cv. Salinas</strain>
        <tissue evidence="3">Seedlings</tissue>
    </source>
</reference>
<dbReference type="Pfam" id="PF13837">
    <property type="entry name" value="Myb_DNA-bind_4"/>
    <property type="match status" value="1"/>
</dbReference>
<dbReference type="InterPro" id="IPR044823">
    <property type="entry name" value="ASIL1/2-like"/>
</dbReference>
<keyword evidence="4" id="KW-1185">Reference proteome</keyword>
<dbReference type="InterPro" id="IPR001005">
    <property type="entry name" value="SANT/Myb"/>
</dbReference>
<accession>A0A9R1W4H0</accession>
<gene>
    <name evidence="3" type="ORF">LSAT_V11C300107140</name>
</gene>
<dbReference type="EMBL" id="NBSK02000003">
    <property type="protein sequence ID" value="KAJ0215981.1"/>
    <property type="molecule type" value="Genomic_DNA"/>
</dbReference>
<evidence type="ECO:0000313" key="3">
    <source>
        <dbReference type="EMBL" id="KAJ0215981.1"/>
    </source>
</evidence>
<feature type="region of interest" description="Disordered" evidence="1">
    <location>
        <begin position="307"/>
        <end position="331"/>
    </location>
</feature>
<sequence length="405" mass="46271">MKRNILFIKSPSIKANKQIGNKILYGDNEHHPSPMQSNPMSTTVAVKPVRKFPPPCWTRDEALVLIEAYRERWYALHRAFLRNPDWDTVAEKVTTSCPDVTPPKTSAQCRHKMEKLRQRHRAEKQRASSFPGGRFFSSWFYFEAMEAMENGPSSELVNNNSTNLEINNATPVSDHQSLNPGRGIRFKPSSVQNLVTLAASSTNHTPDFDSRFSNHNSSYTNNWSNQEDDNEDGYLDDSTINETPIHPGYKNHKTSPFTGGIRLKPSNPSHHEPAHLRPARKFSKVVHEHEVDEDGEVWVKVPRNTNLFQGNHQNGNSWNPNPNQGKKRGNGGIQEVASSIKLLGDGFMKMEKMKIDMAREIERMRMETEMKRNQLILESQKQIVDAFLKGLIETRKQPRTETMAD</sequence>
<proteinExistence type="predicted"/>
<dbReference type="Gene3D" id="1.10.10.60">
    <property type="entry name" value="Homeodomain-like"/>
    <property type="match status" value="1"/>
</dbReference>
<dbReference type="PANTHER" id="PTHR31307">
    <property type="entry name" value="TRIHELIX TRANSCRIPTION FACTOR ASIL2"/>
    <property type="match status" value="1"/>
</dbReference>
<comment type="caution">
    <text evidence="3">The sequence shown here is derived from an EMBL/GenBank/DDBJ whole genome shotgun (WGS) entry which is preliminary data.</text>
</comment>
<feature type="compositionally biased region" description="Polar residues" evidence="1">
    <location>
        <begin position="307"/>
        <end position="324"/>
    </location>
</feature>
<organism evidence="3 4">
    <name type="scientific">Lactuca sativa</name>
    <name type="common">Garden lettuce</name>
    <dbReference type="NCBI Taxonomy" id="4236"/>
    <lineage>
        <taxon>Eukaryota</taxon>
        <taxon>Viridiplantae</taxon>
        <taxon>Streptophyta</taxon>
        <taxon>Embryophyta</taxon>
        <taxon>Tracheophyta</taxon>
        <taxon>Spermatophyta</taxon>
        <taxon>Magnoliopsida</taxon>
        <taxon>eudicotyledons</taxon>
        <taxon>Gunneridae</taxon>
        <taxon>Pentapetalae</taxon>
        <taxon>asterids</taxon>
        <taxon>campanulids</taxon>
        <taxon>Asterales</taxon>
        <taxon>Asteraceae</taxon>
        <taxon>Cichorioideae</taxon>
        <taxon>Cichorieae</taxon>
        <taxon>Lactucinae</taxon>
        <taxon>Lactuca</taxon>
    </lineage>
</organism>
<dbReference type="Proteomes" id="UP000235145">
    <property type="component" value="Unassembled WGS sequence"/>
</dbReference>
<evidence type="ECO:0000256" key="1">
    <source>
        <dbReference type="SAM" id="MobiDB-lite"/>
    </source>
</evidence>
<dbReference type="AlphaFoldDB" id="A0A9R1W4H0"/>
<dbReference type="PANTHER" id="PTHR31307:SF55">
    <property type="entry name" value="MADF DOMAIN, MYB-LIKE DOMAIN PROTEIN-RELATED"/>
    <property type="match status" value="1"/>
</dbReference>
<evidence type="ECO:0000259" key="2">
    <source>
        <dbReference type="PROSITE" id="PS50090"/>
    </source>
</evidence>
<feature type="domain" description="Myb-like" evidence="2">
    <location>
        <begin position="57"/>
        <end position="117"/>
    </location>
</feature>
<dbReference type="CDD" id="cd00167">
    <property type="entry name" value="SANT"/>
    <property type="match status" value="1"/>
</dbReference>
<name>A0A9R1W4H0_LACSA</name>
<dbReference type="InterPro" id="IPR044822">
    <property type="entry name" value="Myb_DNA-bind_4"/>
</dbReference>
<dbReference type="SMART" id="SM00595">
    <property type="entry name" value="MADF"/>
    <property type="match status" value="1"/>
</dbReference>
<dbReference type="PROSITE" id="PS50090">
    <property type="entry name" value="MYB_LIKE"/>
    <property type="match status" value="1"/>
</dbReference>
<evidence type="ECO:0000313" key="4">
    <source>
        <dbReference type="Proteomes" id="UP000235145"/>
    </source>
</evidence>
<protein>
    <recommendedName>
        <fullName evidence="2">Myb-like domain-containing protein</fullName>
    </recommendedName>
</protein>